<protein>
    <submittedName>
        <fullName evidence="1">Uncharacterized protein</fullName>
    </submittedName>
</protein>
<reference evidence="1" key="1">
    <citation type="submission" date="2018-02" db="EMBL/GenBank/DDBJ databases">
        <title>Rhizophora mucronata_Transcriptome.</title>
        <authorList>
            <person name="Meera S.P."/>
            <person name="Sreeshan A."/>
            <person name="Augustine A."/>
        </authorList>
    </citation>
    <scope>NUCLEOTIDE SEQUENCE</scope>
    <source>
        <tissue evidence="1">Leaf</tissue>
    </source>
</reference>
<sequence>MLQSSQAPGLLIGHRVLGLPHLRFLQHQCSSTEASSALL</sequence>
<proteinExistence type="predicted"/>
<accession>A0A2P2MXC7</accession>
<evidence type="ECO:0000313" key="1">
    <source>
        <dbReference type="EMBL" id="MBX34872.1"/>
    </source>
</evidence>
<dbReference type="EMBL" id="GGEC01054388">
    <property type="protein sequence ID" value="MBX34872.1"/>
    <property type="molecule type" value="Transcribed_RNA"/>
</dbReference>
<organism evidence="1">
    <name type="scientific">Rhizophora mucronata</name>
    <name type="common">Asiatic mangrove</name>
    <dbReference type="NCBI Taxonomy" id="61149"/>
    <lineage>
        <taxon>Eukaryota</taxon>
        <taxon>Viridiplantae</taxon>
        <taxon>Streptophyta</taxon>
        <taxon>Embryophyta</taxon>
        <taxon>Tracheophyta</taxon>
        <taxon>Spermatophyta</taxon>
        <taxon>Magnoliopsida</taxon>
        <taxon>eudicotyledons</taxon>
        <taxon>Gunneridae</taxon>
        <taxon>Pentapetalae</taxon>
        <taxon>rosids</taxon>
        <taxon>fabids</taxon>
        <taxon>Malpighiales</taxon>
        <taxon>Rhizophoraceae</taxon>
        <taxon>Rhizophora</taxon>
    </lineage>
</organism>
<name>A0A2P2MXC7_RHIMU</name>
<dbReference type="AlphaFoldDB" id="A0A2P2MXC7"/>